<evidence type="ECO:0000313" key="10">
    <source>
        <dbReference type="EMBL" id="OHB08973.1"/>
    </source>
</evidence>
<keyword evidence="5 7" id="KW-0949">S-adenosyl-L-methionine</keyword>
<feature type="binding site" evidence="7 8">
    <location>
        <position position="107"/>
    </location>
    <ligand>
        <name>S-adenosyl-L-methionine</name>
        <dbReference type="ChEBI" id="CHEBI:59789"/>
    </ligand>
</feature>
<dbReference type="EC" id="2.1.1.182" evidence="7"/>
<dbReference type="InterPro" id="IPR011530">
    <property type="entry name" value="rRNA_adenine_dimethylase"/>
</dbReference>
<feature type="binding site" evidence="7 8">
    <location>
        <position position="58"/>
    </location>
    <ligand>
        <name>S-adenosyl-L-methionine</name>
        <dbReference type="ChEBI" id="CHEBI:59789"/>
    </ligand>
</feature>
<comment type="function">
    <text evidence="7">Specifically dimethylates two adjacent adenosines (A1518 and A1519) in the loop of a conserved hairpin near the 3'-end of 16S rRNA in the 30S particle. May play a critical role in biogenesis of 30S subunits.</text>
</comment>
<keyword evidence="2 7" id="KW-0698">rRNA processing</keyword>
<comment type="similarity">
    <text evidence="7">Belongs to the class I-like SAM-binding methyltransferase superfamily. rRNA adenine N(6)-methyltransferase family. RsmA subfamily.</text>
</comment>
<evidence type="ECO:0000256" key="7">
    <source>
        <dbReference type="HAMAP-Rule" id="MF_00607"/>
    </source>
</evidence>
<dbReference type="GO" id="GO:0003723">
    <property type="term" value="F:RNA binding"/>
    <property type="evidence" value="ECO:0007669"/>
    <property type="project" value="UniProtKB-UniRule"/>
</dbReference>
<dbReference type="SUPFAM" id="SSF53335">
    <property type="entry name" value="S-adenosyl-L-methionine-dependent methyltransferases"/>
    <property type="match status" value="1"/>
</dbReference>
<dbReference type="Proteomes" id="UP000177096">
    <property type="component" value="Unassembled WGS sequence"/>
</dbReference>
<evidence type="ECO:0000256" key="2">
    <source>
        <dbReference type="ARBA" id="ARBA00022552"/>
    </source>
</evidence>
<proteinExistence type="inferred from homology"/>
<evidence type="ECO:0000256" key="3">
    <source>
        <dbReference type="ARBA" id="ARBA00022603"/>
    </source>
</evidence>
<dbReference type="InterPro" id="IPR029063">
    <property type="entry name" value="SAM-dependent_MTases_sf"/>
</dbReference>
<accession>A0A1G2UHR3</accession>
<name>A0A1G2UHR3_9BACT</name>
<keyword evidence="3 7" id="KW-0489">Methyltransferase</keyword>
<organism evidence="10 11">
    <name type="scientific">Candidatus Zambryskibacteria bacterium RIFCSPLOWO2_02_FULL_39_14</name>
    <dbReference type="NCBI Taxonomy" id="1802769"/>
    <lineage>
        <taxon>Bacteria</taxon>
        <taxon>Candidatus Zambryskiibacteriota</taxon>
    </lineage>
</organism>
<feature type="binding site" evidence="7 8">
    <location>
        <position position="86"/>
    </location>
    <ligand>
        <name>S-adenosyl-L-methionine</name>
        <dbReference type="ChEBI" id="CHEBI:59789"/>
    </ligand>
</feature>
<sequence>MRAKKSLGQHFLKSERALLSIIEVGKINETDTILEIGPGLGALTAKLLASSCQVLAVEKDDKLYKKLQIKFQKEISSGQLRLVHNDILNFEPKSYNLEANSYKLISNIPYNITGAILKKFLETEYQPKMMVLLVQKEVAERITAGCRHRVSTKESILSISVKAYGNPKYIETVKAGSFVPMPKVDSAIIAIENISKDFFINAQIEEGLFFKILRAGFKSKRKKLSSNISTICEPNRVKEVFKELNLDDNLRAEDISVEIWQKLTKNLYTK</sequence>
<dbReference type="PROSITE" id="PS01131">
    <property type="entry name" value="RRNA_A_DIMETH"/>
    <property type="match status" value="1"/>
</dbReference>
<comment type="subcellular location">
    <subcellularLocation>
        <location evidence="7">Cytoplasm</location>
    </subcellularLocation>
</comment>
<dbReference type="InterPro" id="IPR023165">
    <property type="entry name" value="rRNA_Ade_diMease-like_C"/>
</dbReference>
<dbReference type="CDD" id="cd02440">
    <property type="entry name" value="AdoMet_MTases"/>
    <property type="match status" value="1"/>
</dbReference>
<reference evidence="10 11" key="1">
    <citation type="journal article" date="2016" name="Nat. Commun.">
        <title>Thousands of microbial genomes shed light on interconnected biogeochemical processes in an aquifer system.</title>
        <authorList>
            <person name="Anantharaman K."/>
            <person name="Brown C.T."/>
            <person name="Hug L.A."/>
            <person name="Sharon I."/>
            <person name="Castelle C.J."/>
            <person name="Probst A.J."/>
            <person name="Thomas B.C."/>
            <person name="Singh A."/>
            <person name="Wilkins M.J."/>
            <person name="Karaoz U."/>
            <person name="Brodie E.L."/>
            <person name="Williams K.H."/>
            <person name="Hubbard S.S."/>
            <person name="Banfield J.F."/>
        </authorList>
    </citation>
    <scope>NUCLEOTIDE SEQUENCE [LARGE SCALE GENOMIC DNA]</scope>
</reference>
<dbReference type="PANTHER" id="PTHR11727:SF7">
    <property type="entry name" value="DIMETHYLADENOSINE TRANSFERASE-RELATED"/>
    <property type="match status" value="1"/>
</dbReference>
<dbReference type="Gene3D" id="1.10.8.100">
    <property type="entry name" value="Ribosomal RNA adenine dimethylase-like, domain 2"/>
    <property type="match status" value="1"/>
</dbReference>
<dbReference type="SMART" id="SM00650">
    <property type="entry name" value="rADc"/>
    <property type="match status" value="1"/>
</dbReference>
<dbReference type="HAMAP" id="MF_00607">
    <property type="entry name" value="16SrRNA_methyltr_A"/>
    <property type="match status" value="1"/>
</dbReference>
<feature type="binding site" evidence="7 8">
    <location>
        <position position="37"/>
    </location>
    <ligand>
        <name>S-adenosyl-L-methionine</name>
        <dbReference type="ChEBI" id="CHEBI:59789"/>
    </ligand>
</feature>
<evidence type="ECO:0000256" key="5">
    <source>
        <dbReference type="ARBA" id="ARBA00022691"/>
    </source>
</evidence>
<evidence type="ECO:0000256" key="6">
    <source>
        <dbReference type="ARBA" id="ARBA00022884"/>
    </source>
</evidence>
<feature type="domain" description="Ribosomal RNA adenine methylase transferase N-terminal" evidence="9">
    <location>
        <begin position="17"/>
        <end position="195"/>
    </location>
</feature>
<dbReference type="Gene3D" id="3.40.50.150">
    <property type="entry name" value="Vaccinia Virus protein VP39"/>
    <property type="match status" value="1"/>
</dbReference>
<gene>
    <name evidence="7" type="primary">rsmA</name>
    <name evidence="7" type="synonym">ksgA</name>
    <name evidence="10" type="ORF">A3I86_01205</name>
</gene>
<dbReference type="GO" id="GO:0052908">
    <property type="term" value="F:16S rRNA (adenine(1518)-N(6)/adenine(1519)-N(6))-dimethyltransferase activity"/>
    <property type="evidence" value="ECO:0007669"/>
    <property type="project" value="UniProtKB-EC"/>
</dbReference>
<comment type="caution">
    <text evidence="10">The sequence shown here is derived from an EMBL/GenBank/DDBJ whole genome shotgun (WGS) entry which is preliminary data.</text>
</comment>
<evidence type="ECO:0000259" key="9">
    <source>
        <dbReference type="SMART" id="SM00650"/>
    </source>
</evidence>
<dbReference type="EMBL" id="MHWM01000014">
    <property type="protein sequence ID" value="OHB08973.1"/>
    <property type="molecule type" value="Genomic_DNA"/>
</dbReference>
<keyword evidence="1 7" id="KW-0963">Cytoplasm</keyword>
<feature type="binding site" evidence="7 8">
    <location>
        <position position="12"/>
    </location>
    <ligand>
        <name>S-adenosyl-L-methionine</name>
        <dbReference type="ChEBI" id="CHEBI:59789"/>
    </ligand>
</feature>
<keyword evidence="6 7" id="KW-0694">RNA-binding</keyword>
<dbReference type="InterPro" id="IPR020598">
    <property type="entry name" value="rRNA_Ade_methylase_Trfase_N"/>
</dbReference>
<evidence type="ECO:0000256" key="8">
    <source>
        <dbReference type="PROSITE-ProRule" id="PRU01026"/>
    </source>
</evidence>
<dbReference type="InterPro" id="IPR020596">
    <property type="entry name" value="rRNA_Ade_Mease_Trfase_CS"/>
</dbReference>
<feature type="binding site" evidence="7 8">
    <location>
        <position position="10"/>
    </location>
    <ligand>
        <name>S-adenosyl-L-methionine</name>
        <dbReference type="ChEBI" id="CHEBI:59789"/>
    </ligand>
</feature>
<protein>
    <recommendedName>
        <fullName evidence="7">Ribosomal RNA small subunit methyltransferase A</fullName>
        <ecNumber evidence="7">2.1.1.182</ecNumber>
    </recommendedName>
    <alternativeName>
        <fullName evidence="7">16S rRNA (adenine(1518)-N(6)/adenine(1519)-N(6))-dimethyltransferase</fullName>
    </alternativeName>
    <alternativeName>
        <fullName evidence="7">16S rRNA dimethyladenosine transferase</fullName>
    </alternativeName>
    <alternativeName>
        <fullName evidence="7">16S rRNA dimethylase</fullName>
    </alternativeName>
    <alternativeName>
        <fullName evidence="7">S-adenosylmethionine-6-N', N'-adenosyl(rRNA) dimethyltransferase</fullName>
    </alternativeName>
</protein>
<dbReference type="AlphaFoldDB" id="A0A1G2UHR3"/>
<comment type="catalytic activity">
    <reaction evidence="7">
        <text>adenosine(1518)/adenosine(1519) in 16S rRNA + 4 S-adenosyl-L-methionine = N(6)-dimethyladenosine(1518)/N(6)-dimethyladenosine(1519) in 16S rRNA + 4 S-adenosyl-L-homocysteine + 4 H(+)</text>
        <dbReference type="Rhea" id="RHEA:19609"/>
        <dbReference type="Rhea" id="RHEA-COMP:10232"/>
        <dbReference type="Rhea" id="RHEA-COMP:10233"/>
        <dbReference type="ChEBI" id="CHEBI:15378"/>
        <dbReference type="ChEBI" id="CHEBI:57856"/>
        <dbReference type="ChEBI" id="CHEBI:59789"/>
        <dbReference type="ChEBI" id="CHEBI:74411"/>
        <dbReference type="ChEBI" id="CHEBI:74493"/>
        <dbReference type="EC" id="2.1.1.182"/>
    </reaction>
</comment>
<evidence type="ECO:0000256" key="1">
    <source>
        <dbReference type="ARBA" id="ARBA00022490"/>
    </source>
</evidence>
<evidence type="ECO:0000256" key="4">
    <source>
        <dbReference type="ARBA" id="ARBA00022679"/>
    </source>
</evidence>
<dbReference type="NCBIfam" id="TIGR00755">
    <property type="entry name" value="ksgA"/>
    <property type="match status" value="1"/>
</dbReference>
<keyword evidence="4 7" id="KW-0808">Transferase</keyword>
<dbReference type="InterPro" id="IPR001737">
    <property type="entry name" value="KsgA/Erm"/>
</dbReference>
<dbReference type="PANTHER" id="PTHR11727">
    <property type="entry name" value="DIMETHYLADENOSINE TRANSFERASE"/>
    <property type="match status" value="1"/>
</dbReference>
<dbReference type="Pfam" id="PF00398">
    <property type="entry name" value="RrnaAD"/>
    <property type="match status" value="1"/>
</dbReference>
<dbReference type="PROSITE" id="PS51689">
    <property type="entry name" value="SAM_RNA_A_N6_MT"/>
    <property type="match status" value="1"/>
</dbReference>
<dbReference type="GO" id="GO:0005829">
    <property type="term" value="C:cytosol"/>
    <property type="evidence" value="ECO:0007669"/>
    <property type="project" value="TreeGrafter"/>
</dbReference>
<evidence type="ECO:0000313" key="11">
    <source>
        <dbReference type="Proteomes" id="UP000177096"/>
    </source>
</evidence>